<keyword evidence="6" id="KW-0804">Transcription</keyword>
<evidence type="ECO:0000313" key="10">
    <source>
        <dbReference type="EMBL" id="CAK7212902.1"/>
    </source>
</evidence>
<accession>A0ABP0B025</accession>
<keyword evidence="8" id="KW-0472">Membrane</keyword>
<dbReference type="InterPro" id="IPR007219">
    <property type="entry name" value="XnlR_reg_dom"/>
</dbReference>
<evidence type="ECO:0000259" key="9">
    <source>
        <dbReference type="SMART" id="SM00906"/>
    </source>
</evidence>
<organism evidence="10 11">
    <name type="scientific">Sporothrix bragantina</name>
    <dbReference type="NCBI Taxonomy" id="671064"/>
    <lineage>
        <taxon>Eukaryota</taxon>
        <taxon>Fungi</taxon>
        <taxon>Dikarya</taxon>
        <taxon>Ascomycota</taxon>
        <taxon>Pezizomycotina</taxon>
        <taxon>Sordariomycetes</taxon>
        <taxon>Sordariomycetidae</taxon>
        <taxon>Ophiostomatales</taxon>
        <taxon>Ophiostomataceae</taxon>
        <taxon>Sporothrix</taxon>
    </lineage>
</organism>
<keyword evidence="7" id="KW-0539">Nucleus</keyword>
<keyword evidence="5" id="KW-0238">DNA-binding</keyword>
<name>A0ABP0B025_9PEZI</name>
<dbReference type="PANTHER" id="PTHR47782:SF12">
    <property type="entry name" value="ZN(II)2CYS6 TRANSCRIPTION FACTOR (EUROFUNG)"/>
    <property type="match status" value="1"/>
</dbReference>
<sequence length="478" mass="53654">MNIPVNVPTYEDGLVLSNAYFENIHIQYPFLHEPTFRMWEVQGVSSLPVPEPDVASFFVYIIYAIGALLHPMSRYNPEQLYNMAMRYIDTVLQKDNLQSVQALLACCVYSLRSPSGPSVWKLIGLALRQCIELGYHRDVKKNFGARLGTVQVELRKRVFWTAFAIDCSVAMFLGRPFGVSLWDIDVGLPQNIGDGNVFADAHPGTGICAPAPDLSVALHMFRLRRLWAKIQFALFSDTSNNTKNTRVRIRTTEPAYIARIQQLQAELDDWRATAPPEPPRTGEALTLFGSKDWYDSNYSHSILLLHRNHLIEARSAVSAPIVHACLEATERISRGYYRQFILGRVGCTWGCLHVLFLAGLTYLHSLWTSPAARAARSLSAVSSTCMDCSMVFAVMAERWTRAAAYRDMFERLSRKTMAMLVEQGQSTENSLEASAWPGSVGASTLAVESGSLEDPWEVMQWINEDVLQTEETSGFSFT</sequence>
<evidence type="ECO:0000256" key="6">
    <source>
        <dbReference type="ARBA" id="ARBA00023163"/>
    </source>
</evidence>
<evidence type="ECO:0000256" key="5">
    <source>
        <dbReference type="ARBA" id="ARBA00023125"/>
    </source>
</evidence>
<feature type="domain" description="Xylanolytic transcriptional activator regulatory" evidence="9">
    <location>
        <begin position="119"/>
        <end position="195"/>
    </location>
</feature>
<keyword evidence="4" id="KW-0805">Transcription regulation</keyword>
<comment type="subcellular location">
    <subcellularLocation>
        <location evidence="1">Nucleus</location>
    </subcellularLocation>
</comment>
<dbReference type="InterPro" id="IPR052202">
    <property type="entry name" value="Yeast_MetPath_Reg"/>
</dbReference>
<dbReference type="SMART" id="SM00906">
    <property type="entry name" value="Fungal_trans"/>
    <property type="match status" value="1"/>
</dbReference>
<evidence type="ECO:0000256" key="8">
    <source>
        <dbReference type="SAM" id="Phobius"/>
    </source>
</evidence>
<keyword evidence="8" id="KW-0812">Transmembrane</keyword>
<evidence type="ECO:0000256" key="2">
    <source>
        <dbReference type="ARBA" id="ARBA00022723"/>
    </source>
</evidence>
<feature type="transmembrane region" description="Helical" evidence="8">
    <location>
        <begin position="54"/>
        <end position="73"/>
    </location>
</feature>
<feature type="transmembrane region" description="Helical" evidence="8">
    <location>
        <begin position="341"/>
        <end position="363"/>
    </location>
</feature>
<dbReference type="Pfam" id="PF04082">
    <property type="entry name" value="Fungal_trans"/>
    <property type="match status" value="1"/>
</dbReference>
<dbReference type="CDD" id="cd12148">
    <property type="entry name" value="fungal_TF_MHR"/>
    <property type="match status" value="1"/>
</dbReference>
<keyword evidence="3" id="KW-0862">Zinc</keyword>
<evidence type="ECO:0000256" key="1">
    <source>
        <dbReference type="ARBA" id="ARBA00004123"/>
    </source>
</evidence>
<keyword evidence="11" id="KW-1185">Reference proteome</keyword>
<protein>
    <recommendedName>
        <fullName evidence="9">Xylanolytic transcriptional activator regulatory domain-containing protein</fullName>
    </recommendedName>
</protein>
<dbReference type="EMBL" id="CAWUHC010000009">
    <property type="protein sequence ID" value="CAK7212902.1"/>
    <property type="molecule type" value="Genomic_DNA"/>
</dbReference>
<dbReference type="Proteomes" id="UP001642406">
    <property type="component" value="Unassembled WGS sequence"/>
</dbReference>
<evidence type="ECO:0000256" key="3">
    <source>
        <dbReference type="ARBA" id="ARBA00022833"/>
    </source>
</evidence>
<proteinExistence type="predicted"/>
<keyword evidence="8" id="KW-1133">Transmembrane helix</keyword>
<evidence type="ECO:0000256" key="7">
    <source>
        <dbReference type="ARBA" id="ARBA00023242"/>
    </source>
</evidence>
<dbReference type="PANTHER" id="PTHR47782">
    <property type="entry name" value="ZN(II)2CYS6 TRANSCRIPTION FACTOR (EUROFUNG)-RELATED"/>
    <property type="match status" value="1"/>
</dbReference>
<reference evidence="10 11" key="1">
    <citation type="submission" date="2024-01" db="EMBL/GenBank/DDBJ databases">
        <authorList>
            <person name="Allen C."/>
            <person name="Tagirdzhanova G."/>
        </authorList>
    </citation>
    <scope>NUCLEOTIDE SEQUENCE [LARGE SCALE GENOMIC DNA]</scope>
</reference>
<comment type="caution">
    <text evidence="10">The sequence shown here is derived from an EMBL/GenBank/DDBJ whole genome shotgun (WGS) entry which is preliminary data.</text>
</comment>
<evidence type="ECO:0000256" key="4">
    <source>
        <dbReference type="ARBA" id="ARBA00023015"/>
    </source>
</evidence>
<evidence type="ECO:0000313" key="11">
    <source>
        <dbReference type="Proteomes" id="UP001642406"/>
    </source>
</evidence>
<gene>
    <name evidence="10" type="ORF">SBRCBS47491_001621</name>
</gene>
<keyword evidence="2" id="KW-0479">Metal-binding</keyword>